<evidence type="ECO:0000313" key="2">
    <source>
        <dbReference type="Proteomes" id="UP000008783"/>
    </source>
</evidence>
<sequence>MGFLTTRPGPQWPHNIQTDEQLRLNLSGLLGGQILGPVETTDTTVIWLSHRCDATAVVLPEKHELTGLQESLPGWIKWTPGGFFLSKLPAVDCCFTCGAGINCPTTLTNNRRLACPTTNYDLLLKHLGEHSPV</sequence>
<dbReference type="KEGG" id="pgr:PGTG_05706"/>
<evidence type="ECO:0000313" key="1">
    <source>
        <dbReference type="EMBL" id="EFP79385.1"/>
    </source>
</evidence>
<reference key="1">
    <citation type="submission" date="2007-01" db="EMBL/GenBank/DDBJ databases">
        <title>The Genome Sequence of Puccinia graminis f. sp. tritici Strain CRL 75-36-700-3.</title>
        <authorList>
            <consortium name="The Broad Institute Genome Sequencing Platform"/>
            <person name="Birren B."/>
            <person name="Lander E."/>
            <person name="Galagan J."/>
            <person name="Nusbaum C."/>
            <person name="Devon K."/>
            <person name="Cuomo C."/>
            <person name="Jaffe D."/>
            <person name="Butler J."/>
            <person name="Alvarez P."/>
            <person name="Gnerre S."/>
            <person name="Grabherr M."/>
            <person name="Mauceli E."/>
            <person name="Brockman W."/>
            <person name="Young S."/>
            <person name="LaButti K."/>
            <person name="Sykes S."/>
            <person name="DeCaprio D."/>
            <person name="Crawford M."/>
            <person name="Koehrsen M."/>
            <person name="Engels R."/>
            <person name="Montgomery P."/>
            <person name="Pearson M."/>
            <person name="Howarth C."/>
            <person name="Larson L."/>
            <person name="White J."/>
            <person name="Zeng Q."/>
            <person name="Kodira C."/>
            <person name="Yandava C."/>
            <person name="Alvarado L."/>
            <person name="O'Leary S."/>
            <person name="Szabo L."/>
            <person name="Dean R."/>
            <person name="Schein J."/>
        </authorList>
    </citation>
    <scope>NUCLEOTIDE SEQUENCE</scope>
    <source>
        <strain>CRL 75-36-700-3</strain>
    </source>
</reference>
<dbReference type="Proteomes" id="UP000008783">
    <property type="component" value="Unassembled WGS sequence"/>
</dbReference>
<dbReference type="HOGENOM" id="CLU_1907702_0_0_1"/>
<dbReference type="VEuPathDB" id="FungiDB:PGTG_05706"/>
<keyword evidence="2" id="KW-1185">Reference proteome</keyword>
<organism evidence="1 2">
    <name type="scientific">Puccinia graminis f. sp. tritici (strain CRL 75-36-700-3 / race SCCL)</name>
    <name type="common">Black stem rust fungus</name>
    <dbReference type="NCBI Taxonomy" id="418459"/>
    <lineage>
        <taxon>Eukaryota</taxon>
        <taxon>Fungi</taxon>
        <taxon>Dikarya</taxon>
        <taxon>Basidiomycota</taxon>
        <taxon>Pucciniomycotina</taxon>
        <taxon>Pucciniomycetes</taxon>
        <taxon>Pucciniales</taxon>
        <taxon>Pucciniaceae</taxon>
        <taxon>Puccinia</taxon>
    </lineage>
</organism>
<dbReference type="OrthoDB" id="10588099at2759"/>
<reference evidence="2" key="2">
    <citation type="journal article" date="2011" name="Proc. Natl. Acad. Sci. U.S.A.">
        <title>Obligate biotrophy features unraveled by the genomic analysis of rust fungi.</title>
        <authorList>
            <person name="Duplessis S."/>
            <person name="Cuomo C.A."/>
            <person name="Lin Y.-C."/>
            <person name="Aerts A."/>
            <person name="Tisserant E."/>
            <person name="Veneault-Fourrey C."/>
            <person name="Joly D.L."/>
            <person name="Hacquard S."/>
            <person name="Amselem J."/>
            <person name="Cantarel B.L."/>
            <person name="Chiu R."/>
            <person name="Coutinho P.M."/>
            <person name="Feau N."/>
            <person name="Field M."/>
            <person name="Frey P."/>
            <person name="Gelhaye E."/>
            <person name="Goldberg J."/>
            <person name="Grabherr M.G."/>
            <person name="Kodira C.D."/>
            <person name="Kohler A."/>
            <person name="Kuees U."/>
            <person name="Lindquist E.A."/>
            <person name="Lucas S.M."/>
            <person name="Mago R."/>
            <person name="Mauceli E."/>
            <person name="Morin E."/>
            <person name="Murat C."/>
            <person name="Pangilinan J.L."/>
            <person name="Park R."/>
            <person name="Pearson M."/>
            <person name="Quesneville H."/>
            <person name="Rouhier N."/>
            <person name="Sakthikumar S."/>
            <person name="Salamov A.A."/>
            <person name="Schmutz J."/>
            <person name="Selles B."/>
            <person name="Shapiro H."/>
            <person name="Tanguay P."/>
            <person name="Tuskan G.A."/>
            <person name="Henrissat B."/>
            <person name="Van de Peer Y."/>
            <person name="Rouze P."/>
            <person name="Ellis J.G."/>
            <person name="Dodds P.N."/>
            <person name="Schein J.E."/>
            <person name="Zhong S."/>
            <person name="Hamelin R.C."/>
            <person name="Grigoriev I.V."/>
            <person name="Szabo L.J."/>
            <person name="Martin F."/>
        </authorList>
    </citation>
    <scope>NUCLEOTIDE SEQUENCE [LARGE SCALE GENOMIC DNA]</scope>
    <source>
        <strain evidence="2">CRL 75-36-700-3 / race SCCL</strain>
    </source>
</reference>
<dbReference type="AlphaFoldDB" id="E3K464"/>
<protein>
    <submittedName>
        <fullName evidence="1">Uncharacterized protein</fullName>
    </submittedName>
</protein>
<name>E3K464_PUCGT</name>
<proteinExistence type="predicted"/>
<dbReference type="EMBL" id="DS178272">
    <property type="protein sequence ID" value="EFP79385.1"/>
    <property type="molecule type" value="Genomic_DNA"/>
</dbReference>
<gene>
    <name evidence="1" type="ORF">PGTG_05706</name>
</gene>
<dbReference type="GeneID" id="10531209"/>
<dbReference type="RefSeq" id="XP_003323804.1">
    <property type="nucleotide sequence ID" value="XM_003323756.1"/>
</dbReference>
<dbReference type="InParanoid" id="E3K464"/>
<accession>E3K464</accession>